<dbReference type="Gene3D" id="3.30.460.40">
    <property type="match status" value="1"/>
</dbReference>
<dbReference type="InterPro" id="IPR043519">
    <property type="entry name" value="NT_sf"/>
</dbReference>
<organism evidence="2">
    <name type="scientific">Tolypothrix bouteillei VB521301</name>
    <dbReference type="NCBI Taxonomy" id="1479485"/>
    <lineage>
        <taxon>Bacteria</taxon>
        <taxon>Bacillati</taxon>
        <taxon>Cyanobacteriota</taxon>
        <taxon>Cyanophyceae</taxon>
        <taxon>Nostocales</taxon>
        <taxon>Tolypothrichaceae</taxon>
        <taxon>Tolypothrix</taxon>
    </lineage>
</organism>
<sequence length="274" mass="31374">MQTEIITQIELEPQTRAFYCQALQLLNESKVPFLVAGAFAFERHTGIARPTKDLDIFVRPEDKERIMEVLSAASCHTEVHSQHWLAKAFCGENFVDIIFNSANGITEVDNGWFQRAVSVEVLGIPVRICSPEDLLWSKSFIMARDRYDGADVAHVILTCAEHLDWSYLLHCFGSDWRVLFSHLILFGFIYPAERSRIPNWVMQELSKRLQDEINNPPPKEKLCQGTLLSPLQYLIDVEKWGYKDGRLQPAGNLTVEEVSQWTTTLTEEIKSKSD</sequence>
<evidence type="ECO:0000313" key="1">
    <source>
        <dbReference type="EMBL" id="KAF3890087.1"/>
    </source>
</evidence>
<dbReference type="SUPFAM" id="SSF81301">
    <property type="entry name" value="Nucleotidyltransferase"/>
    <property type="match status" value="1"/>
</dbReference>
<dbReference type="EMBL" id="JHEG04000001">
    <property type="protein sequence ID" value="KAF3890087.1"/>
    <property type="molecule type" value="Genomic_DNA"/>
</dbReference>
<proteinExistence type="predicted"/>
<reference evidence="1" key="2">
    <citation type="submission" date="2019-11" db="EMBL/GenBank/DDBJ databases">
        <title>Improved Assembly of Tolypothrix boutellei genome.</title>
        <authorList>
            <person name="Sarangi A.N."/>
            <person name="Mukherjee M."/>
            <person name="Ghosh S."/>
            <person name="Singh D."/>
            <person name="Das A."/>
            <person name="Kant S."/>
            <person name="Prusty A."/>
            <person name="Tripathy S."/>
        </authorList>
    </citation>
    <scope>NUCLEOTIDE SEQUENCE</scope>
    <source>
        <strain evidence="1">VB521301</strain>
    </source>
</reference>
<dbReference type="Pfam" id="PF14907">
    <property type="entry name" value="NTP_transf_5"/>
    <property type="match status" value="1"/>
</dbReference>
<evidence type="ECO:0000313" key="2">
    <source>
        <dbReference type="EMBL" id="KIE06591.1"/>
    </source>
</evidence>
<gene>
    <name evidence="2" type="ORF">DA73_0235150</name>
    <name evidence="1" type="ORF">DA73_0400034995</name>
</gene>
<name>A0A0C1N2H1_9CYAN</name>
<dbReference type="OrthoDB" id="9782533at2"/>
<dbReference type="Proteomes" id="UP000029738">
    <property type="component" value="Unassembled WGS sequence"/>
</dbReference>
<dbReference type="AlphaFoldDB" id="A0A0C1N2H1"/>
<accession>A0A0C1N2H1</accession>
<dbReference type="STRING" id="1479485.DA73_0235150"/>
<evidence type="ECO:0000313" key="3">
    <source>
        <dbReference type="Proteomes" id="UP000029738"/>
    </source>
</evidence>
<reference evidence="2" key="1">
    <citation type="journal article" date="2015" name="Genome Announc.">
        <title>Draft Genome Sequence of Tolypothrix boutellei Strain VB521301.</title>
        <authorList>
            <person name="Chandrababunaidu M.M."/>
            <person name="Singh D."/>
            <person name="Sen D."/>
            <person name="Bhan S."/>
            <person name="Das S."/>
            <person name="Gupta A."/>
            <person name="Adhikary S.P."/>
            <person name="Tripathy S."/>
        </authorList>
    </citation>
    <scope>NUCLEOTIDE SEQUENCE</scope>
    <source>
        <strain evidence="2">VB521301</strain>
    </source>
</reference>
<dbReference type="InterPro" id="IPR039498">
    <property type="entry name" value="NTP_transf_5"/>
</dbReference>
<keyword evidence="3" id="KW-1185">Reference proteome</keyword>
<dbReference type="RefSeq" id="WP_038082591.1">
    <property type="nucleotide sequence ID" value="NZ_JHEG04000001.1"/>
</dbReference>
<protein>
    <submittedName>
        <fullName evidence="1">Nucleotidyltransferase family protein</fullName>
    </submittedName>
</protein>
<dbReference type="EMBL" id="JHEG02000059">
    <property type="protein sequence ID" value="KIE06591.1"/>
    <property type="molecule type" value="Genomic_DNA"/>
</dbReference>
<comment type="caution">
    <text evidence="2">The sequence shown here is derived from an EMBL/GenBank/DDBJ whole genome shotgun (WGS) entry which is preliminary data.</text>
</comment>